<accession>A0A1I4B5T8</accession>
<dbReference type="AlphaFoldDB" id="A0A1I4B5T8"/>
<dbReference type="STRING" id="414703.SAMN04488125_10357"/>
<evidence type="ECO:0000313" key="3">
    <source>
        <dbReference type="Proteomes" id="UP000198804"/>
    </source>
</evidence>
<sequence length="156" mass="16222">MPNASPNVAPVAAAARRPALSDALGLLVTLATALTFAWWHPAQNTWAALALILALVLDTLARVVVRRVEARLGVAAAFQGVASPLLMLGNAIWIGGLLVALGGWLRPDLFPLLACTLAGLVAMAACARIALARMMAVLDAAEREAAQDKTGGREPR</sequence>
<evidence type="ECO:0008006" key="4">
    <source>
        <dbReference type="Google" id="ProtNLM"/>
    </source>
</evidence>
<evidence type="ECO:0000313" key="2">
    <source>
        <dbReference type="EMBL" id="SFK64114.1"/>
    </source>
</evidence>
<dbReference type="EMBL" id="FOSV01000003">
    <property type="protein sequence ID" value="SFK64114.1"/>
    <property type="molecule type" value="Genomic_DNA"/>
</dbReference>
<dbReference type="Proteomes" id="UP000198804">
    <property type="component" value="Unassembled WGS sequence"/>
</dbReference>
<name>A0A1I4B5T8_9HYPH</name>
<feature type="transmembrane region" description="Helical" evidence="1">
    <location>
        <begin position="46"/>
        <end position="65"/>
    </location>
</feature>
<keyword evidence="1" id="KW-0472">Membrane</keyword>
<keyword evidence="3" id="KW-1185">Reference proteome</keyword>
<feature type="transmembrane region" description="Helical" evidence="1">
    <location>
        <begin position="110"/>
        <end position="131"/>
    </location>
</feature>
<evidence type="ECO:0000256" key="1">
    <source>
        <dbReference type="SAM" id="Phobius"/>
    </source>
</evidence>
<organism evidence="2 3">
    <name type="scientific">Methylorubrum salsuginis</name>
    <dbReference type="NCBI Taxonomy" id="414703"/>
    <lineage>
        <taxon>Bacteria</taxon>
        <taxon>Pseudomonadati</taxon>
        <taxon>Pseudomonadota</taxon>
        <taxon>Alphaproteobacteria</taxon>
        <taxon>Hyphomicrobiales</taxon>
        <taxon>Methylobacteriaceae</taxon>
        <taxon>Methylorubrum</taxon>
    </lineage>
</organism>
<keyword evidence="1" id="KW-1133">Transmembrane helix</keyword>
<gene>
    <name evidence="2" type="ORF">SAMN04488125_10357</name>
</gene>
<dbReference type="OrthoDB" id="8003830at2"/>
<dbReference type="RefSeq" id="WP_091942845.1">
    <property type="nucleotide sequence ID" value="NZ_FOSV01000003.1"/>
</dbReference>
<protein>
    <recommendedName>
        <fullName evidence="4">Bacteriophage holin family protein</fullName>
    </recommendedName>
</protein>
<keyword evidence="1" id="KW-0812">Transmembrane</keyword>
<reference evidence="3" key="1">
    <citation type="submission" date="2016-10" db="EMBL/GenBank/DDBJ databases">
        <authorList>
            <person name="Varghese N."/>
            <person name="Submissions S."/>
        </authorList>
    </citation>
    <scope>NUCLEOTIDE SEQUENCE [LARGE SCALE GENOMIC DNA]</scope>
    <source>
        <strain evidence="3">CGMCC 1.6474</strain>
    </source>
</reference>
<proteinExistence type="predicted"/>
<feature type="transmembrane region" description="Helical" evidence="1">
    <location>
        <begin position="23"/>
        <end position="40"/>
    </location>
</feature>